<dbReference type="InterPro" id="IPR009003">
    <property type="entry name" value="Peptidase_S1_PA"/>
</dbReference>
<gene>
    <name evidence="6" type="primary">dpp7_7</name>
    <name evidence="6" type="ORF">SDC9_44640</name>
</gene>
<dbReference type="PANTHER" id="PTHR38469:SF1">
    <property type="entry name" value="PERIPLASMIC PEPTIDASE SUBFAMILY S1B"/>
    <property type="match status" value="1"/>
</dbReference>
<comment type="similarity">
    <text evidence="1">Belongs to the peptidase S46 family.</text>
</comment>
<keyword evidence="3" id="KW-0645">Protease</keyword>
<dbReference type="InterPro" id="IPR019500">
    <property type="entry name" value="Pep_S46"/>
</dbReference>
<keyword evidence="2" id="KW-0031">Aminopeptidase</keyword>
<dbReference type="EC" id="3.4.14.-" evidence="6"/>
<dbReference type="GO" id="GO:0008239">
    <property type="term" value="F:dipeptidyl-peptidase activity"/>
    <property type="evidence" value="ECO:0007669"/>
    <property type="project" value="InterPro"/>
</dbReference>
<keyword evidence="4" id="KW-0732">Signal</keyword>
<keyword evidence="5 6" id="KW-0378">Hydrolase</keyword>
<dbReference type="PANTHER" id="PTHR38469">
    <property type="entry name" value="PERIPLASMIC PEPTIDASE SUBFAMILY S1B"/>
    <property type="match status" value="1"/>
</dbReference>
<protein>
    <submittedName>
        <fullName evidence="6">Dipeptidyl-peptidase 7</fullName>
        <ecNumber evidence="6">3.4.14.-</ecNumber>
    </submittedName>
</protein>
<evidence type="ECO:0000256" key="1">
    <source>
        <dbReference type="ARBA" id="ARBA00010491"/>
    </source>
</evidence>
<name>A0A644W3Y1_9ZZZZ</name>
<evidence type="ECO:0000256" key="5">
    <source>
        <dbReference type="ARBA" id="ARBA00022801"/>
    </source>
</evidence>
<reference evidence="6" key="1">
    <citation type="submission" date="2019-08" db="EMBL/GenBank/DDBJ databases">
        <authorList>
            <person name="Kucharzyk K."/>
            <person name="Murdoch R.W."/>
            <person name="Higgins S."/>
            <person name="Loffler F."/>
        </authorList>
    </citation>
    <scope>NUCLEOTIDE SEQUENCE</scope>
</reference>
<evidence type="ECO:0000256" key="2">
    <source>
        <dbReference type="ARBA" id="ARBA00022438"/>
    </source>
</evidence>
<dbReference type="Pfam" id="PF10459">
    <property type="entry name" value="Peptidase_S46"/>
    <property type="match status" value="1"/>
</dbReference>
<dbReference type="EMBL" id="VSSQ01000608">
    <property type="protein sequence ID" value="MPL98435.1"/>
    <property type="molecule type" value="Genomic_DNA"/>
</dbReference>
<accession>A0A644W3Y1</accession>
<dbReference type="GO" id="GO:0006508">
    <property type="term" value="P:proteolysis"/>
    <property type="evidence" value="ECO:0007669"/>
    <property type="project" value="UniProtKB-KW"/>
</dbReference>
<evidence type="ECO:0000256" key="3">
    <source>
        <dbReference type="ARBA" id="ARBA00022670"/>
    </source>
</evidence>
<comment type="caution">
    <text evidence="6">The sequence shown here is derived from an EMBL/GenBank/DDBJ whole genome shotgun (WGS) entry which is preliminary data.</text>
</comment>
<evidence type="ECO:0000313" key="6">
    <source>
        <dbReference type="EMBL" id="MPL98435.1"/>
    </source>
</evidence>
<evidence type="ECO:0000256" key="4">
    <source>
        <dbReference type="ARBA" id="ARBA00022729"/>
    </source>
</evidence>
<dbReference type="Gene3D" id="2.40.10.10">
    <property type="entry name" value="Trypsin-like serine proteases"/>
    <property type="match status" value="1"/>
</dbReference>
<proteinExistence type="inferred from homology"/>
<dbReference type="SUPFAM" id="SSF50494">
    <property type="entry name" value="Trypsin-like serine proteases"/>
    <property type="match status" value="1"/>
</dbReference>
<dbReference type="AlphaFoldDB" id="A0A644W3Y1"/>
<dbReference type="GO" id="GO:0070009">
    <property type="term" value="F:serine-type aminopeptidase activity"/>
    <property type="evidence" value="ECO:0007669"/>
    <property type="project" value="InterPro"/>
</dbReference>
<sequence>MKKITLILIGAILFSIAPLRADEGMWILPLIEKLNNKKLAELGFKISAKDIYDINKSSLKDAIVHFGGGCTGEIISGEGLLLTNHHCGYGVIQRLSTVENDYLQNGFWAMNREQELPSPGLTVTFLESFTDVTNEVVKATAAVENTPEFAKALQAVSDDIIKRAVGDNKYLRGRVSSFYGGNAYYLVVTKTYTDIRFVGAPPSSIGKYGADTDNWMWPRHTGDFSMFRVYADKDNNPAPYSPDNKPYIPKKHLTISLKGVKQGDPAMIIGYPGRTNRFMTSSEVKETSDITNAIVIYVRGIRQEVLMADMEADPKIRLQYSSKYAGSSNYWKKAIGMNETFKKLKVQERRADEEVKFQEWVNANPARKAKYGTALEEIKGAVSNRAEALYLSAYLREALGSIEMLSVAASFTDYAENLAKGNTEEAGKALEFGKRRLSAFYKDYSAPTDRKVAKALIKVFRDKIKGEERPAFYNVIDEKFGGNIDAFVDNLYDNSVFPCEEKFKKALETPEVIANDPAIAIVKTIAPVQMKAMQILSKENPVLAKGQKAYIAGQLEMKQGQAMYPDANSTMRMTYGQVLNYSPKDAVIYEHITTLKGVMEKEDPNNWEFVVPEKLKELYKKADYGQYAMEDGRMPVAFLSTNDITGGNSGSPVLNGKGELIGTAFDGNWEAMSGDIIFEPNLQRTISVDIRYTLFIMDKFGGAAHLLKEMTIVK</sequence>
<dbReference type="InterPro" id="IPR043504">
    <property type="entry name" value="Peptidase_S1_PA_chymotrypsin"/>
</dbReference>
<organism evidence="6">
    <name type="scientific">bioreactor metagenome</name>
    <dbReference type="NCBI Taxonomy" id="1076179"/>
    <lineage>
        <taxon>unclassified sequences</taxon>
        <taxon>metagenomes</taxon>
        <taxon>ecological metagenomes</taxon>
    </lineage>
</organism>